<dbReference type="NCBIfam" id="TIGR01845">
    <property type="entry name" value="outer_NodT"/>
    <property type="match status" value="1"/>
</dbReference>
<dbReference type="EMBL" id="LRRD01000003">
    <property type="protein sequence ID" value="KXW59247.1"/>
    <property type="molecule type" value="Genomic_DNA"/>
</dbReference>
<accession>A0A8F3DYT4</accession>
<keyword evidence="2" id="KW-0564">Palmitate</keyword>
<dbReference type="EMBL" id="CP071137">
    <property type="protein sequence ID" value="QWY78009.1"/>
    <property type="molecule type" value="Genomic_DNA"/>
</dbReference>
<dbReference type="PANTHER" id="PTHR30203">
    <property type="entry name" value="OUTER MEMBRANE CATION EFFLUX PROTEIN"/>
    <property type="match status" value="1"/>
</dbReference>
<dbReference type="GeneID" id="301708660"/>
<proteinExistence type="inferred from homology"/>
<sequence>MKNPYRWSWSLSSLVSLLVLALSGCEVGPDYVKPTSPTANSFRVPVGWKVASTQGTPIPARWWTLFQDTTLDQLEIQVAQANQTVAQQEAAWRQSQALVRSTQAGLFPTLGLFAAESRNRASANGVVLGNGLIYNNDMAALQANWVPDLWGSVRRSIEANQASAQADANQVAATLLSLQSLLAVDYYQLRTDDAESALLMEAVKAYKKSLDLTINRKKFGVAADTDILLAENQLETARAQLIDVEVQRSQMEHAIAVLIGKVPSQFRLPPLPLGEGYPKPPLTIPSVLLERRPDIAVAERQAASASANIGVAQAAFYPNLTLSGNYGYQNAAYSNLFALPNQNWSIGSQLFQPLYDAGLRLANLDQARAGFDQTVANYRQVVLTAFQNVEDNLAAEEILTREIVVQQRAVKAAARTVILTDQQYRSGTVDYLNVVITQTALLTGQVSEVTLRGRAFVAAAQLIAALGGGWDGGEPPVQQTQQDGVH</sequence>
<reference evidence="3 5" key="1">
    <citation type="submission" date="2016-01" db="EMBL/GenBank/DDBJ databases">
        <title>Genome sequence of the acidophilic iron oxidising Ferrovum strain Z-31.</title>
        <authorList>
            <person name="Poehlein A."/>
            <person name="Ullrich S.R."/>
            <person name="Schloemann M."/>
            <person name="Muehling M."/>
            <person name="Daniel R."/>
        </authorList>
    </citation>
    <scope>NUCLEOTIDE SEQUENCE [LARGE SCALE GENOMIC DNA]</scope>
    <source>
        <strain evidence="3 5">Z-31</strain>
    </source>
</reference>
<comment type="subcellular location">
    <subcellularLocation>
        <location evidence="2">Cell membrane</location>
        <topology evidence="2">Lipid-anchor</topology>
    </subcellularLocation>
</comment>
<keyword evidence="2" id="KW-1134">Transmembrane beta strand</keyword>
<dbReference type="GO" id="GO:0015562">
    <property type="term" value="F:efflux transmembrane transporter activity"/>
    <property type="evidence" value="ECO:0007669"/>
    <property type="project" value="InterPro"/>
</dbReference>
<dbReference type="Gene3D" id="1.20.1600.10">
    <property type="entry name" value="Outer membrane efflux proteins (OEP)"/>
    <property type="match status" value="1"/>
</dbReference>
<dbReference type="Proteomes" id="UP000683551">
    <property type="component" value="Chromosome"/>
</dbReference>
<dbReference type="Proteomes" id="UP000075653">
    <property type="component" value="Unassembled WGS sequence"/>
</dbReference>
<accession>A0A149W1B3</accession>
<name>A0A8F3DYT4_9PROT</name>
<keyword evidence="2" id="KW-0812">Transmembrane</keyword>
<feature type="chain" id="PRO_5035352261" evidence="2">
    <location>
        <begin position="22"/>
        <end position="486"/>
    </location>
</feature>
<dbReference type="SUPFAM" id="SSF56954">
    <property type="entry name" value="Outer membrane efflux proteins (OEP)"/>
    <property type="match status" value="1"/>
</dbReference>
<evidence type="ECO:0000256" key="2">
    <source>
        <dbReference type="RuleBase" id="RU362097"/>
    </source>
</evidence>
<keyword evidence="5" id="KW-1185">Reference proteome</keyword>
<dbReference type="PATRIC" id="fig|1789004.3.peg.160"/>
<dbReference type="InterPro" id="IPR003423">
    <property type="entry name" value="OMP_efflux"/>
</dbReference>
<dbReference type="PANTHER" id="PTHR30203:SF33">
    <property type="entry name" value="BLR4455 PROTEIN"/>
    <property type="match status" value="1"/>
</dbReference>
<keyword evidence="2" id="KW-0472">Membrane</keyword>
<evidence type="ECO:0000313" key="4">
    <source>
        <dbReference type="EMBL" id="QWY78009.1"/>
    </source>
</evidence>
<gene>
    <name evidence="3" type="primary">oprM_1</name>
    <name evidence="3" type="ORF">FEMY_01600</name>
    <name evidence="4" type="ORF">JZL65_02690</name>
</gene>
<dbReference type="GO" id="GO:0005886">
    <property type="term" value="C:plasma membrane"/>
    <property type="evidence" value="ECO:0007669"/>
    <property type="project" value="UniProtKB-SubCell"/>
</dbReference>
<dbReference type="Gene3D" id="2.20.200.10">
    <property type="entry name" value="Outer membrane efflux proteins (OEP)"/>
    <property type="match status" value="1"/>
</dbReference>
<protein>
    <submittedName>
        <fullName evidence="4">Efflux transporter outer membrane subunit</fullName>
    </submittedName>
    <submittedName>
        <fullName evidence="3">Outer membrane protein OprM</fullName>
    </submittedName>
</protein>
<evidence type="ECO:0000313" key="5">
    <source>
        <dbReference type="Proteomes" id="UP000075653"/>
    </source>
</evidence>
<reference evidence="4" key="2">
    <citation type="submission" date="2021-02" db="EMBL/GenBank/DDBJ databases">
        <title>Comparative genomics of Ferrovum myxofaciens strains, predominant extremophile bacteria forming large biofilm stalactites in acid mine ecosystems.</title>
        <authorList>
            <person name="Burkartova K."/>
            <person name="Ridl J."/>
            <person name="Pajer P."/>
            <person name="Falteisek L."/>
        </authorList>
    </citation>
    <scope>NUCLEOTIDE SEQUENCE</scope>
    <source>
        <strain evidence="4">MI1III</strain>
    </source>
</reference>
<dbReference type="Pfam" id="PF02321">
    <property type="entry name" value="OEP"/>
    <property type="match status" value="2"/>
</dbReference>
<dbReference type="PROSITE" id="PS51257">
    <property type="entry name" value="PROKAR_LIPOPROTEIN"/>
    <property type="match status" value="1"/>
</dbReference>
<comment type="similarity">
    <text evidence="1 2">Belongs to the outer membrane factor (OMF) (TC 1.B.17) family.</text>
</comment>
<dbReference type="InterPro" id="IPR010131">
    <property type="entry name" value="MdtP/NodT-like"/>
</dbReference>
<evidence type="ECO:0000256" key="1">
    <source>
        <dbReference type="ARBA" id="ARBA00007613"/>
    </source>
</evidence>
<organism evidence="3 5">
    <name type="scientific">Ferrovum myxofaciens</name>
    <dbReference type="NCBI Taxonomy" id="416213"/>
    <lineage>
        <taxon>Bacteria</taxon>
        <taxon>Pseudomonadati</taxon>
        <taxon>Pseudomonadota</taxon>
        <taxon>Betaproteobacteria</taxon>
        <taxon>Ferrovales</taxon>
        <taxon>Ferrovaceae</taxon>
        <taxon>Ferrovum</taxon>
    </lineage>
</organism>
<feature type="signal peptide" evidence="2">
    <location>
        <begin position="1"/>
        <end position="21"/>
    </location>
</feature>
<keyword evidence="2" id="KW-0732">Signal</keyword>
<evidence type="ECO:0000313" key="3">
    <source>
        <dbReference type="EMBL" id="KXW59247.1"/>
    </source>
</evidence>
<keyword evidence="2" id="KW-0449">Lipoprotein</keyword>
<dbReference type="AlphaFoldDB" id="A0A8F3DYT4"/>
<dbReference type="RefSeq" id="WP_062187279.1">
    <property type="nucleotide sequence ID" value="NZ_CP053675.1"/>
</dbReference>